<dbReference type="GO" id="GO:0005886">
    <property type="term" value="C:plasma membrane"/>
    <property type="evidence" value="ECO:0007669"/>
    <property type="project" value="UniProtKB-SubCell"/>
</dbReference>
<feature type="transmembrane region" description="Helical" evidence="8">
    <location>
        <begin position="72"/>
        <end position="93"/>
    </location>
</feature>
<evidence type="ECO:0000256" key="1">
    <source>
        <dbReference type="ARBA" id="ARBA00004651"/>
    </source>
</evidence>
<evidence type="ECO:0000256" key="7">
    <source>
        <dbReference type="ARBA" id="ARBA00023136"/>
    </source>
</evidence>
<evidence type="ECO:0000256" key="8">
    <source>
        <dbReference type="RuleBase" id="RU363041"/>
    </source>
</evidence>
<dbReference type="InterPro" id="IPR002781">
    <property type="entry name" value="TM_pro_TauE-like"/>
</dbReference>
<evidence type="ECO:0000256" key="5">
    <source>
        <dbReference type="ARBA" id="ARBA00022692"/>
    </source>
</evidence>
<keyword evidence="10" id="KW-1185">Reference proteome</keyword>
<evidence type="ECO:0000256" key="4">
    <source>
        <dbReference type="ARBA" id="ARBA00022475"/>
    </source>
</evidence>
<reference evidence="9 10" key="1">
    <citation type="journal article" date="2003" name="Extremophiles">
        <title>Halomonas glaciei sp. nov. isolated from fast ice of Adelie Land, Antarctica.</title>
        <authorList>
            <person name="Reddy G.S."/>
            <person name="Raghavan P.U."/>
            <person name="Sarita N.B."/>
            <person name="Prakash J.S."/>
            <person name="Nagesh N."/>
            <person name="Delille D."/>
            <person name="Shivaji S."/>
        </authorList>
    </citation>
    <scope>NUCLEOTIDE SEQUENCE [LARGE SCALE GENOMIC DNA]</scope>
    <source>
        <strain evidence="9 10">DD39</strain>
    </source>
</reference>
<feature type="transmembrane region" description="Helical" evidence="8">
    <location>
        <begin position="99"/>
        <end position="119"/>
    </location>
</feature>
<feature type="transmembrane region" description="Helical" evidence="8">
    <location>
        <begin position="41"/>
        <end position="60"/>
    </location>
</feature>
<keyword evidence="7 8" id="KW-0472">Membrane</keyword>
<keyword evidence="4 8" id="KW-1003">Cell membrane</keyword>
<comment type="similarity">
    <text evidence="2 8">Belongs to the 4-toluene sulfonate uptake permease (TSUP) (TC 2.A.102) family.</text>
</comment>
<evidence type="ECO:0000256" key="3">
    <source>
        <dbReference type="ARBA" id="ARBA00022448"/>
    </source>
</evidence>
<protein>
    <recommendedName>
        <fullName evidence="8">Probable membrane transporter protein</fullName>
    </recommendedName>
</protein>
<dbReference type="InterPro" id="IPR052017">
    <property type="entry name" value="TSUP"/>
</dbReference>
<feature type="transmembrane region" description="Helical" evidence="8">
    <location>
        <begin position="160"/>
        <end position="181"/>
    </location>
</feature>
<name>A0A7Z0LRW9_9GAMM</name>
<dbReference type="RefSeq" id="WP_179915563.1">
    <property type="nucleotide sequence ID" value="NZ_JACCDE010000007.1"/>
</dbReference>
<comment type="caution">
    <text evidence="9">The sequence shown here is derived from an EMBL/GenBank/DDBJ whole genome shotgun (WGS) entry which is preliminary data.</text>
</comment>
<dbReference type="PANTHER" id="PTHR30269">
    <property type="entry name" value="TRANSMEMBRANE PROTEIN YFCA"/>
    <property type="match status" value="1"/>
</dbReference>
<evidence type="ECO:0000313" key="10">
    <source>
        <dbReference type="Proteomes" id="UP000526892"/>
    </source>
</evidence>
<proteinExistence type="inferred from homology"/>
<accession>A0A7Z0LRW9</accession>
<keyword evidence="3" id="KW-0813">Transport</keyword>
<evidence type="ECO:0000256" key="6">
    <source>
        <dbReference type="ARBA" id="ARBA00022989"/>
    </source>
</evidence>
<keyword evidence="5 8" id="KW-0812">Transmembrane</keyword>
<feature type="transmembrane region" description="Helical" evidence="8">
    <location>
        <begin position="187"/>
        <end position="205"/>
    </location>
</feature>
<evidence type="ECO:0000313" key="9">
    <source>
        <dbReference type="EMBL" id="NYS77427.1"/>
    </source>
</evidence>
<dbReference type="EMBL" id="JACCDE010000007">
    <property type="protein sequence ID" value="NYS77427.1"/>
    <property type="molecule type" value="Genomic_DNA"/>
</dbReference>
<comment type="subcellular location">
    <subcellularLocation>
        <location evidence="1 8">Cell membrane</location>
        <topology evidence="1 8">Multi-pass membrane protein</topology>
    </subcellularLocation>
</comment>
<keyword evidence="6 8" id="KW-1133">Transmembrane helix</keyword>
<dbReference type="PANTHER" id="PTHR30269:SF37">
    <property type="entry name" value="MEMBRANE TRANSPORTER PROTEIN"/>
    <property type="match status" value="1"/>
</dbReference>
<organism evidence="9 10">
    <name type="scientific">Vreelandella glaciei</name>
    <dbReference type="NCBI Taxonomy" id="186761"/>
    <lineage>
        <taxon>Bacteria</taxon>
        <taxon>Pseudomonadati</taxon>
        <taxon>Pseudomonadota</taxon>
        <taxon>Gammaproteobacteria</taxon>
        <taxon>Oceanospirillales</taxon>
        <taxon>Halomonadaceae</taxon>
        <taxon>Vreelandella</taxon>
    </lineage>
</organism>
<dbReference type="Proteomes" id="UP000526892">
    <property type="component" value="Unassembled WGS sequence"/>
</dbReference>
<evidence type="ECO:0000256" key="2">
    <source>
        <dbReference type="ARBA" id="ARBA00009142"/>
    </source>
</evidence>
<dbReference type="AlphaFoldDB" id="A0A7Z0LRW9"/>
<sequence>MTLSLLTLLWVVVMVSAMVQGTVGIGFALIVAPVFAMVDPVYLPVTLLVLMLPLNAHVAWRERTAIDWRGTGWITLGRFLGTFAGLALLLALSVRQMEIAVGLFTILAALVALFAPPFMPRRTSATSVGLFTGISETATGIGGPPLALLYQHAPGPRLRATVAACFLIGEVFSLIVLALGGRVGRDHLVAAALLIPAVILGSFLSRYAHAHIPAARLRLAVLLLSILGGLVLIA</sequence>
<dbReference type="Pfam" id="PF01925">
    <property type="entry name" value="TauE"/>
    <property type="match status" value="1"/>
</dbReference>
<gene>
    <name evidence="9" type="ORF">HZS80_06790</name>
</gene>
<feature type="transmembrane region" description="Helical" evidence="8">
    <location>
        <begin position="217"/>
        <end position="233"/>
    </location>
</feature>